<evidence type="ECO:0000313" key="3">
    <source>
        <dbReference type="Proteomes" id="UP000779809"/>
    </source>
</evidence>
<dbReference type="AlphaFoldDB" id="A0A932ABJ6"/>
<accession>A0A932ABJ6</accession>
<dbReference type="Proteomes" id="UP000779809">
    <property type="component" value="Unassembled WGS sequence"/>
</dbReference>
<gene>
    <name evidence="2" type="ORF">HYX28_10635</name>
</gene>
<sequence length="339" mass="36582">MSENVMDQIVAELRGSALGLFAGHSELKNVRVVGHTPKTDHYTYDIVVDFTDGSERVSAKVYRASKVGPAGAKQMAKTEFGNLSYVHKIFEKKGLAGVPRPLGDFTDAGAVVTVKWSGLPLQSIVMKAALLPGYADHDVLKLSARKAGEWLRNFHKATADMPVAFDGAGLLAELAAACERCRAEGLEEASIRTILSGAKATLSRVKKALPHAAVLNDFTPLNVIVSEHGVGVCDYAKMSKRGLAYADAAQFLACVEALEKYPFCNREITGEVQAEFMSAYGVSPTEEAVLRVMKMKALLGMFAQGRGMKDSAVRKKVMWATVMKRFIQNAAQRSLAPAA</sequence>
<feature type="domain" description="Aminoglycoside phosphotransferase" evidence="1">
    <location>
        <begin position="88"/>
        <end position="252"/>
    </location>
</feature>
<proteinExistence type="predicted"/>
<dbReference type="SUPFAM" id="SSF56112">
    <property type="entry name" value="Protein kinase-like (PK-like)"/>
    <property type="match status" value="1"/>
</dbReference>
<dbReference type="InterPro" id="IPR011009">
    <property type="entry name" value="Kinase-like_dom_sf"/>
</dbReference>
<dbReference type="EMBL" id="JACPNR010000013">
    <property type="protein sequence ID" value="MBI2679224.1"/>
    <property type="molecule type" value="Genomic_DNA"/>
</dbReference>
<dbReference type="Pfam" id="PF01636">
    <property type="entry name" value="APH"/>
    <property type="match status" value="1"/>
</dbReference>
<organism evidence="2 3">
    <name type="scientific">Candidatus Korobacter versatilis</name>
    <dbReference type="NCBI Taxonomy" id="658062"/>
    <lineage>
        <taxon>Bacteria</taxon>
        <taxon>Pseudomonadati</taxon>
        <taxon>Acidobacteriota</taxon>
        <taxon>Terriglobia</taxon>
        <taxon>Terriglobales</taxon>
        <taxon>Candidatus Korobacteraceae</taxon>
        <taxon>Candidatus Korobacter</taxon>
    </lineage>
</organism>
<dbReference type="InterPro" id="IPR002575">
    <property type="entry name" value="Aminoglycoside_PTrfase"/>
</dbReference>
<reference evidence="2" key="1">
    <citation type="submission" date="2020-07" db="EMBL/GenBank/DDBJ databases">
        <title>Huge and variable diversity of episymbiotic CPR bacteria and DPANN archaea in groundwater ecosystems.</title>
        <authorList>
            <person name="He C.Y."/>
            <person name="Keren R."/>
            <person name="Whittaker M."/>
            <person name="Farag I.F."/>
            <person name="Doudna J."/>
            <person name="Cate J.H.D."/>
            <person name="Banfield J.F."/>
        </authorList>
    </citation>
    <scope>NUCLEOTIDE SEQUENCE</scope>
    <source>
        <strain evidence="2">NC_groundwater_580_Pr5_B-0.1um_64_19</strain>
    </source>
</reference>
<name>A0A932ABJ6_9BACT</name>
<evidence type="ECO:0000313" key="2">
    <source>
        <dbReference type="EMBL" id="MBI2679224.1"/>
    </source>
</evidence>
<protein>
    <recommendedName>
        <fullName evidence="1">Aminoglycoside phosphotransferase domain-containing protein</fullName>
    </recommendedName>
</protein>
<evidence type="ECO:0000259" key="1">
    <source>
        <dbReference type="Pfam" id="PF01636"/>
    </source>
</evidence>
<comment type="caution">
    <text evidence="2">The sequence shown here is derived from an EMBL/GenBank/DDBJ whole genome shotgun (WGS) entry which is preliminary data.</text>
</comment>